<feature type="domain" description="F-box" evidence="1">
    <location>
        <begin position="9"/>
        <end position="58"/>
    </location>
</feature>
<dbReference type="OrthoDB" id="3219396at2759"/>
<sequence length="220" mass="24937">MDDPTPAPRPTLATIPPEVLLHIFIYVDMPELTALARSSRTFRAVALDPALHRVRLRVVAPARVEHALEPGLRPTLVDLCQRNLIRGLGIERRWRSGLYFYSPQSVKQFEASQRLQRIHVRDLLLAHFRSRPVPLYPADTRLMPVAEGSSFQIARSLLPVMRKLKFAIQRDVLSRQVRARGGVSAWLESSGRGLETERVRLAVCPGVRKVVRFWEGLANA</sequence>
<accession>A0A165NCQ2</accession>
<dbReference type="InterPro" id="IPR036047">
    <property type="entry name" value="F-box-like_dom_sf"/>
</dbReference>
<dbReference type="STRING" id="1314781.A0A165NCQ2"/>
<keyword evidence="3" id="KW-1185">Reference proteome</keyword>
<dbReference type="Proteomes" id="UP000077266">
    <property type="component" value="Unassembled WGS sequence"/>
</dbReference>
<evidence type="ECO:0000313" key="3">
    <source>
        <dbReference type="Proteomes" id="UP000077266"/>
    </source>
</evidence>
<dbReference type="SUPFAM" id="SSF81383">
    <property type="entry name" value="F-box domain"/>
    <property type="match status" value="1"/>
</dbReference>
<organism evidence="2 3">
    <name type="scientific">Exidia glandulosa HHB12029</name>
    <dbReference type="NCBI Taxonomy" id="1314781"/>
    <lineage>
        <taxon>Eukaryota</taxon>
        <taxon>Fungi</taxon>
        <taxon>Dikarya</taxon>
        <taxon>Basidiomycota</taxon>
        <taxon>Agaricomycotina</taxon>
        <taxon>Agaricomycetes</taxon>
        <taxon>Auriculariales</taxon>
        <taxon>Exidiaceae</taxon>
        <taxon>Exidia</taxon>
    </lineage>
</organism>
<dbReference type="Pfam" id="PF12937">
    <property type="entry name" value="F-box-like"/>
    <property type="match status" value="1"/>
</dbReference>
<protein>
    <recommendedName>
        <fullName evidence="1">F-box domain-containing protein</fullName>
    </recommendedName>
</protein>
<dbReference type="EMBL" id="KV425900">
    <property type="protein sequence ID" value="KZW00557.1"/>
    <property type="molecule type" value="Genomic_DNA"/>
</dbReference>
<dbReference type="InParanoid" id="A0A165NCQ2"/>
<dbReference type="PROSITE" id="PS50181">
    <property type="entry name" value="FBOX"/>
    <property type="match status" value="1"/>
</dbReference>
<dbReference type="Gene3D" id="1.20.1280.50">
    <property type="match status" value="1"/>
</dbReference>
<gene>
    <name evidence="2" type="ORF">EXIGLDRAFT_761637</name>
</gene>
<reference evidence="2 3" key="1">
    <citation type="journal article" date="2016" name="Mol. Biol. Evol.">
        <title>Comparative Genomics of Early-Diverging Mushroom-Forming Fungi Provides Insights into the Origins of Lignocellulose Decay Capabilities.</title>
        <authorList>
            <person name="Nagy L.G."/>
            <person name="Riley R."/>
            <person name="Tritt A."/>
            <person name="Adam C."/>
            <person name="Daum C."/>
            <person name="Floudas D."/>
            <person name="Sun H."/>
            <person name="Yadav J.S."/>
            <person name="Pangilinan J."/>
            <person name="Larsson K.H."/>
            <person name="Matsuura K."/>
            <person name="Barry K."/>
            <person name="Labutti K."/>
            <person name="Kuo R."/>
            <person name="Ohm R.A."/>
            <person name="Bhattacharya S.S."/>
            <person name="Shirouzu T."/>
            <person name="Yoshinaga Y."/>
            <person name="Martin F.M."/>
            <person name="Grigoriev I.V."/>
            <person name="Hibbett D.S."/>
        </authorList>
    </citation>
    <scope>NUCLEOTIDE SEQUENCE [LARGE SCALE GENOMIC DNA]</scope>
    <source>
        <strain evidence="2 3">HHB12029</strain>
    </source>
</reference>
<dbReference type="InterPro" id="IPR001810">
    <property type="entry name" value="F-box_dom"/>
</dbReference>
<evidence type="ECO:0000259" key="1">
    <source>
        <dbReference type="PROSITE" id="PS50181"/>
    </source>
</evidence>
<evidence type="ECO:0000313" key="2">
    <source>
        <dbReference type="EMBL" id="KZW00557.1"/>
    </source>
</evidence>
<name>A0A165NCQ2_EXIGL</name>
<proteinExistence type="predicted"/>
<dbReference type="AlphaFoldDB" id="A0A165NCQ2"/>